<proteinExistence type="predicted"/>
<gene>
    <name evidence="3" type="ORF">E3O19_13130</name>
</gene>
<keyword evidence="4" id="KW-1185">Reference proteome</keyword>
<feature type="region of interest" description="Disordered" evidence="1">
    <location>
        <begin position="49"/>
        <end position="120"/>
    </location>
</feature>
<feature type="compositionally biased region" description="Polar residues" evidence="1">
    <location>
        <begin position="108"/>
        <end position="120"/>
    </location>
</feature>
<dbReference type="InterPro" id="IPR013429">
    <property type="entry name" value="Regulatory_FmdB_Zinc_ribbon"/>
</dbReference>
<organism evidence="3 4">
    <name type="scientific">Cryobacterium algoritolerans</name>
    <dbReference type="NCBI Taxonomy" id="1259184"/>
    <lineage>
        <taxon>Bacteria</taxon>
        <taxon>Bacillati</taxon>
        <taxon>Actinomycetota</taxon>
        <taxon>Actinomycetes</taxon>
        <taxon>Micrococcales</taxon>
        <taxon>Microbacteriaceae</taxon>
        <taxon>Cryobacterium</taxon>
    </lineage>
</organism>
<evidence type="ECO:0000256" key="1">
    <source>
        <dbReference type="SAM" id="MobiDB-lite"/>
    </source>
</evidence>
<dbReference type="SMART" id="SM00834">
    <property type="entry name" value="CxxC_CXXC_SSSS"/>
    <property type="match status" value="1"/>
</dbReference>
<evidence type="ECO:0000313" key="4">
    <source>
        <dbReference type="Proteomes" id="UP000298412"/>
    </source>
</evidence>
<feature type="compositionally biased region" description="Basic and acidic residues" evidence="1">
    <location>
        <begin position="57"/>
        <end position="90"/>
    </location>
</feature>
<evidence type="ECO:0000313" key="3">
    <source>
        <dbReference type="EMBL" id="TFC12425.1"/>
    </source>
</evidence>
<name>A0A4R8WP66_9MICO</name>
<sequence length="120" mass="12472">MPTYSYRCTECDTAFDIQQAFTDDTLTDCPSCGGKLRKVFSSIGVTFSGSGFYSNDARSDAKRSLERSAKTTDNKSETKSGEKSDTKSAEKSSPAPAMASAAPAKISGGTSATAPAAKSS</sequence>
<accession>A0A4R8WP66</accession>
<dbReference type="PANTHER" id="PTHR34404">
    <property type="entry name" value="REGULATORY PROTEIN, FMDB FAMILY"/>
    <property type="match status" value="1"/>
</dbReference>
<dbReference type="Proteomes" id="UP000298412">
    <property type="component" value="Unassembled WGS sequence"/>
</dbReference>
<feature type="domain" description="Putative regulatory protein FmdB zinc ribbon" evidence="2">
    <location>
        <begin position="1"/>
        <end position="41"/>
    </location>
</feature>
<dbReference type="OrthoDB" id="9813321at2"/>
<dbReference type="Pfam" id="PF09723">
    <property type="entry name" value="Zn_ribbon_8"/>
    <property type="match status" value="1"/>
</dbReference>
<feature type="compositionally biased region" description="Low complexity" evidence="1">
    <location>
        <begin position="91"/>
        <end position="107"/>
    </location>
</feature>
<dbReference type="RefSeq" id="WP_134568294.1">
    <property type="nucleotide sequence ID" value="NZ_SOFP01000062.1"/>
</dbReference>
<dbReference type="PANTHER" id="PTHR34404:SF2">
    <property type="entry name" value="CONSERVED SERINE RICH PROTEIN"/>
    <property type="match status" value="1"/>
</dbReference>
<comment type="caution">
    <text evidence="3">The sequence shown here is derived from an EMBL/GenBank/DDBJ whole genome shotgun (WGS) entry which is preliminary data.</text>
</comment>
<dbReference type="AlphaFoldDB" id="A0A4R8WP66"/>
<dbReference type="NCBIfam" id="TIGR02605">
    <property type="entry name" value="CxxC_CxxC_SSSS"/>
    <property type="match status" value="1"/>
</dbReference>
<dbReference type="EMBL" id="SOFP01000062">
    <property type="protein sequence ID" value="TFC12425.1"/>
    <property type="molecule type" value="Genomic_DNA"/>
</dbReference>
<protein>
    <submittedName>
        <fullName evidence="3">FmdB family transcriptional regulator</fullName>
    </submittedName>
</protein>
<reference evidence="3 4" key="1">
    <citation type="submission" date="2019-03" db="EMBL/GenBank/DDBJ databases">
        <title>Genomics of glacier-inhabiting Cryobacterium strains.</title>
        <authorList>
            <person name="Liu Q."/>
            <person name="Xin Y.-H."/>
        </authorList>
    </citation>
    <scope>NUCLEOTIDE SEQUENCE [LARGE SCALE GENOMIC DNA]</scope>
    <source>
        <strain evidence="3 4">MDT1-3</strain>
    </source>
</reference>
<evidence type="ECO:0000259" key="2">
    <source>
        <dbReference type="SMART" id="SM00834"/>
    </source>
</evidence>